<dbReference type="PANTHER" id="PTHR43884:SF12">
    <property type="entry name" value="ISOVALERYL-COA DEHYDROGENASE, MITOCHONDRIAL-RELATED"/>
    <property type="match status" value="1"/>
</dbReference>
<dbReference type="InterPro" id="IPR037069">
    <property type="entry name" value="AcylCoA_DH/ox_N_sf"/>
</dbReference>
<dbReference type="InterPro" id="IPR036250">
    <property type="entry name" value="AcylCo_DH-like_C"/>
</dbReference>
<name>A0AAJ5X404_9SPHN</name>
<dbReference type="InterPro" id="IPR013107">
    <property type="entry name" value="Acyl-CoA_DH_C"/>
</dbReference>
<reference evidence="4" key="1">
    <citation type="submission" date="2023-03" db="EMBL/GenBank/DDBJ databases">
        <title>Andean soil-derived lignocellulolytic bacterial consortium as a source of novel taxa and putative plastic-active enzymes.</title>
        <authorList>
            <person name="Diaz-Garcia L."/>
            <person name="Chuvochina M."/>
            <person name="Feuerriegel G."/>
            <person name="Bunk B."/>
            <person name="Sproer C."/>
            <person name="Streit W.R."/>
            <person name="Rodriguez L.M."/>
            <person name="Overmann J."/>
            <person name="Jimenez D.J."/>
        </authorList>
    </citation>
    <scope>NUCLEOTIDE SEQUENCE</scope>
    <source>
        <strain evidence="4">MAG 26</strain>
    </source>
</reference>
<proteinExistence type="predicted"/>
<dbReference type="SUPFAM" id="SSF47203">
    <property type="entry name" value="Acyl-CoA dehydrogenase C-terminal domain-like"/>
    <property type="match status" value="1"/>
</dbReference>
<dbReference type="Proteomes" id="UP001218362">
    <property type="component" value="Chromosome"/>
</dbReference>
<dbReference type="AlphaFoldDB" id="A0AAJ5X404"/>
<organism evidence="4 5">
    <name type="scientific">Candidatus Andeanibacterium colombiense</name>
    <dbReference type="NCBI Taxonomy" id="3121345"/>
    <lineage>
        <taxon>Bacteria</taxon>
        <taxon>Pseudomonadati</taxon>
        <taxon>Pseudomonadota</taxon>
        <taxon>Alphaproteobacteria</taxon>
        <taxon>Sphingomonadales</taxon>
        <taxon>Sphingomonadaceae</taxon>
        <taxon>Candidatus Andeanibacterium</taxon>
    </lineage>
</organism>
<accession>A0AAJ5X404</accession>
<dbReference type="Pfam" id="PF08028">
    <property type="entry name" value="Acyl-CoA_dh_2"/>
    <property type="match status" value="1"/>
</dbReference>
<gene>
    <name evidence="4" type="ORF">P0Y56_03385</name>
</gene>
<dbReference type="Gene3D" id="1.10.540.10">
    <property type="entry name" value="Acyl-CoA dehydrogenase/oxidase, N-terminal domain"/>
    <property type="match status" value="1"/>
</dbReference>
<dbReference type="InterPro" id="IPR009100">
    <property type="entry name" value="AcylCoA_DH/oxidase_NM_dom_sf"/>
</dbReference>
<feature type="domain" description="Acyl-CoA dehydrogenase/oxidase N-terminal" evidence="2">
    <location>
        <begin position="20"/>
        <end position="105"/>
    </location>
</feature>
<protein>
    <submittedName>
        <fullName evidence="4">Acyl-CoA dehydrogenase family protein</fullName>
    </submittedName>
</protein>
<dbReference type="GO" id="GO:0050660">
    <property type="term" value="F:flavin adenine dinucleotide binding"/>
    <property type="evidence" value="ECO:0007669"/>
    <property type="project" value="InterPro"/>
</dbReference>
<dbReference type="InterPro" id="IPR046373">
    <property type="entry name" value="Acyl-CoA_Oxase/DH_mid-dom_sf"/>
</dbReference>
<dbReference type="PIRSF" id="PIRSF016578">
    <property type="entry name" value="HsaA"/>
    <property type="match status" value="1"/>
</dbReference>
<sequence length="385" mass="41791">MPLDADGILANTRALTPAISARSEEIENLRRLPDDLVADLRKAGVFRMARSRAKGGPQLSLPEQLRVIEELAYADSSVGWCVKIGADSGLMAEFLPEEASRALLPDPDSITAGQFTAGRGRLDRVAGGYILNGRFPFGSISNHADAIMSGAVIYEDDVPVIGANGQPETRLALARADQYVIEDTWRTHGLRGTGSNHYRAEDVFVPEAQALRIDDALFQGREPLYSSGFNWVTTMAAVPLGVARRAMDEARKLVSERQGGMPPRPLAQLTYVRDAIAKAEMKRGAAHAFLFASAQTFWTELEQGAPSVETKGRLALSNVNACRMAAEVTRMLFDLIGANAIFDGSALERLTRDALTVNQHMIVSPAHLEFYGAMILGQPHPSALY</sequence>
<dbReference type="Pfam" id="PF02771">
    <property type="entry name" value="Acyl-CoA_dh_N"/>
    <property type="match status" value="1"/>
</dbReference>
<dbReference type="SUPFAM" id="SSF56645">
    <property type="entry name" value="Acyl-CoA dehydrogenase NM domain-like"/>
    <property type="match status" value="1"/>
</dbReference>
<feature type="domain" description="Acyl-CoA dehydrogenase C-terminal" evidence="3">
    <location>
        <begin position="234"/>
        <end position="364"/>
    </location>
</feature>
<dbReference type="GO" id="GO:0003995">
    <property type="term" value="F:acyl-CoA dehydrogenase activity"/>
    <property type="evidence" value="ECO:0007669"/>
    <property type="project" value="TreeGrafter"/>
</dbReference>
<dbReference type="KEGG" id="acob:P0Y56_03385"/>
<dbReference type="Gene3D" id="1.20.140.10">
    <property type="entry name" value="Butyryl-CoA Dehydrogenase, subunit A, domain 3"/>
    <property type="match status" value="1"/>
</dbReference>
<evidence type="ECO:0000259" key="2">
    <source>
        <dbReference type="Pfam" id="PF02771"/>
    </source>
</evidence>
<dbReference type="InterPro" id="IPR013786">
    <property type="entry name" value="AcylCoA_DH/ox_N"/>
</dbReference>
<dbReference type="Gene3D" id="2.40.110.10">
    <property type="entry name" value="Butyryl-CoA Dehydrogenase, subunit A, domain 2"/>
    <property type="match status" value="1"/>
</dbReference>
<dbReference type="PANTHER" id="PTHR43884">
    <property type="entry name" value="ACYL-COA DEHYDROGENASE"/>
    <property type="match status" value="1"/>
</dbReference>
<dbReference type="EMBL" id="CP119316">
    <property type="protein sequence ID" value="WEK47340.1"/>
    <property type="molecule type" value="Genomic_DNA"/>
</dbReference>
<keyword evidence="1" id="KW-0560">Oxidoreductase</keyword>
<evidence type="ECO:0000256" key="1">
    <source>
        <dbReference type="ARBA" id="ARBA00023002"/>
    </source>
</evidence>
<evidence type="ECO:0000313" key="5">
    <source>
        <dbReference type="Proteomes" id="UP001218362"/>
    </source>
</evidence>
<evidence type="ECO:0000259" key="3">
    <source>
        <dbReference type="Pfam" id="PF08028"/>
    </source>
</evidence>
<evidence type="ECO:0000313" key="4">
    <source>
        <dbReference type="EMBL" id="WEK47340.1"/>
    </source>
</evidence>